<sequence length="149" mass="17030">MAVRLVNRLWNKILDRDAFAKQALKEKIIEVQQLEETIRLNEGPEAAKVALKDGLIVHALQRCLENLQGSRTVTEQDYWVNYEFATAAAKNAEEILNDEDDVGSVQFGIISEGYGVIDEYDELVDEPDETLDEEAEIIEEEETRDEEEE</sequence>
<gene>
    <name evidence="2" type="ORF">ALO52_02928</name>
</gene>
<evidence type="ECO:0000313" key="2">
    <source>
        <dbReference type="EMBL" id="KPY33495.1"/>
    </source>
</evidence>
<proteinExistence type="predicted"/>
<evidence type="ECO:0000313" key="3">
    <source>
        <dbReference type="Proteomes" id="UP000050562"/>
    </source>
</evidence>
<organism evidence="2 3">
    <name type="scientific">Pseudomonas syringae pv. primulae</name>
    <dbReference type="NCBI Taxonomy" id="251707"/>
    <lineage>
        <taxon>Bacteria</taxon>
        <taxon>Pseudomonadati</taxon>
        <taxon>Pseudomonadota</taxon>
        <taxon>Gammaproteobacteria</taxon>
        <taxon>Pseudomonadales</taxon>
        <taxon>Pseudomonadaceae</taxon>
        <taxon>Pseudomonas</taxon>
    </lineage>
</organism>
<evidence type="ECO:0000256" key="1">
    <source>
        <dbReference type="SAM" id="MobiDB-lite"/>
    </source>
</evidence>
<comment type="caution">
    <text evidence="2">The sequence shown here is derived from an EMBL/GenBank/DDBJ whole genome shotgun (WGS) entry which is preliminary data.</text>
</comment>
<dbReference type="Proteomes" id="UP000050562">
    <property type="component" value="Unassembled WGS sequence"/>
</dbReference>
<accession>A0A0P9XFS9</accession>
<dbReference type="PATRIC" id="fig|251707.3.peg.3883"/>
<protein>
    <submittedName>
        <fullName evidence="2">Uncharacterized protein</fullName>
    </submittedName>
</protein>
<dbReference type="AlphaFoldDB" id="A0A0P9XFS9"/>
<feature type="region of interest" description="Disordered" evidence="1">
    <location>
        <begin position="128"/>
        <end position="149"/>
    </location>
</feature>
<name>A0A0P9XFS9_9PSED</name>
<dbReference type="EMBL" id="LJRC01000208">
    <property type="protein sequence ID" value="KPY33495.1"/>
    <property type="molecule type" value="Genomic_DNA"/>
</dbReference>
<reference evidence="2 3" key="1">
    <citation type="submission" date="2015-09" db="EMBL/GenBank/DDBJ databases">
        <title>Genome announcement of multiple Pseudomonas syringae strains.</title>
        <authorList>
            <person name="Thakur S."/>
            <person name="Wang P.W."/>
            <person name="Gong Y."/>
            <person name="Weir B.S."/>
            <person name="Guttman D.S."/>
        </authorList>
    </citation>
    <scope>NUCLEOTIDE SEQUENCE [LARGE SCALE GENOMIC DNA]</scope>
    <source>
        <strain evidence="2 3">ICMP3956</strain>
    </source>
</reference>
<dbReference type="RefSeq" id="WP_235806284.1">
    <property type="nucleotide sequence ID" value="NZ_LJRC01000208.1"/>
</dbReference>